<dbReference type="FunFam" id="3.30.160.60:FF:000688">
    <property type="entry name" value="zinc finger protein 197 isoform X1"/>
    <property type="match status" value="1"/>
</dbReference>
<feature type="domain" description="C2H2-type" evidence="13">
    <location>
        <begin position="1836"/>
        <end position="1863"/>
    </location>
</feature>
<evidence type="ECO:0000256" key="7">
    <source>
        <dbReference type="ARBA" id="ARBA00023015"/>
    </source>
</evidence>
<feature type="region of interest" description="Disordered" evidence="12">
    <location>
        <begin position="527"/>
        <end position="546"/>
    </location>
</feature>
<keyword evidence="6" id="KW-0862">Zinc</keyword>
<proteinExistence type="inferred from homology"/>
<dbReference type="FunFam" id="3.30.160.60:FF:000322">
    <property type="entry name" value="GDNF-inducible zinc finger protein 1"/>
    <property type="match status" value="1"/>
</dbReference>
<feature type="region of interest" description="Disordered" evidence="12">
    <location>
        <begin position="410"/>
        <end position="444"/>
    </location>
</feature>
<evidence type="ECO:0000256" key="6">
    <source>
        <dbReference type="ARBA" id="ARBA00022833"/>
    </source>
</evidence>
<feature type="domain" description="C2H2-type" evidence="13">
    <location>
        <begin position="1780"/>
        <end position="1807"/>
    </location>
</feature>
<dbReference type="SUPFAM" id="SSF57667">
    <property type="entry name" value="beta-beta-alpha zinc fingers"/>
    <property type="match status" value="17"/>
</dbReference>
<evidence type="ECO:0000256" key="3">
    <source>
        <dbReference type="ARBA" id="ARBA00022723"/>
    </source>
</evidence>
<evidence type="ECO:0000313" key="14">
    <source>
        <dbReference type="Proteomes" id="UP000808372"/>
    </source>
</evidence>
<keyword evidence="9" id="KW-0804">Transcription</keyword>
<keyword evidence="8" id="KW-0238">DNA-binding</keyword>
<evidence type="ECO:0000256" key="8">
    <source>
        <dbReference type="ARBA" id="ARBA00023125"/>
    </source>
</evidence>
<dbReference type="FunFam" id="3.30.160.60:FF:001483">
    <property type="entry name" value="Zinc finger protein 1005"/>
    <property type="match status" value="1"/>
</dbReference>
<feature type="region of interest" description="Disordered" evidence="12">
    <location>
        <begin position="1369"/>
        <end position="1439"/>
    </location>
</feature>
<feature type="domain" description="C2H2-type" evidence="13">
    <location>
        <begin position="1711"/>
        <end position="1739"/>
    </location>
</feature>
<feature type="domain" description="C2H2-type" evidence="13">
    <location>
        <begin position="837"/>
        <end position="864"/>
    </location>
</feature>
<feature type="domain" description="C2H2-type" evidence="13">
    <location>
        <begin position="1897"/>
        <end position="1923"/>
    </location>
</feature>
<dbReference type="PANTHER" id="PTHR24376">
    <property type="entry name" value="ZINC FINGER PROTEIN"/>
    <property type="match status" value="1"/>
</dbReference>
<feature type="domain" description="C2H2-type" evidence="13">
    <location>
        <begin position="1498"/>
        <end position="1525"/>
    </location>
</feature>
<feature type="domain" description="C2H2-type" evidence="13">
    <location>
        <begin position="2036"/>
        <end position="2063"/>
    </location>
</feature>
<evidence type="ECO:0000256" key="1">
    <source>
        <dbReference type="ARBA" id="ARBA00004123"/>
    </source>
</evidence>
<dbReference type="KEGG" id="snh:120049163"/>
<dbReference type="SMART" id="SM00355">
    <property type="entry name" value="ZnF_C2H2"/>
    <property type="match status" value="33"/>
</dbReference>
<sequence>MDACGLSKDINDPVLSLSSLHLLVPPLRLLSAAMWQVAQQRDVRHYEKLEEFVTLVTEAIPELLSHRHRAQLILGLRARLVLELCRGPADPQTIQPYLDRMPTVTPGCTGYRDAEVEASESNFVVLVQSLLKDPVERECFFQDVFPEQYGRHYDTAVQTLTWEFLSRLEQLFPVPDLKQTATWLSSAPSVLEECMQSTPENLNLILQHHKSFGHLKEPSALSSSMGDNILSSLSTPKMVVTTEPTTFVIRSESSHNSADVLGPMSLEDTDAVVVTVYTEVEVGTEVEEEIVETMNEEYVPSNASPLREEVVELKAEDMNLEMTVVEEYGYVGEERSAAEEEMDTVSVPVEQADEAVNISEDIGTGTETVAVKTYVQDEVVADQDGQSETVNVCVNQEGKDTSHVVNFQTQQPATSNVRRSTRLQSKTPRTWRRKNNTENKKNGEASSVVYVISPRGREAGGSDKVTPFTCPKCAYHSLEEKSLHLHMQSIHTEEYNKPNVSGKNRAEVSPCTRQIFTSIKPLLSSKTLTTENSENQTGNAGTPTKAKGYHKAHTCATCGRIFTRSSDVRRHQLTHTGERPFHCSQCDRTFQHSWDLTKHEKKHGGTSISFPCQKCGSSFANLRSLTAHHRSSHLGESDLPHLCSICGKSFPSSSELLEHRKSHGTSLQYICQQCGESFHSLLARSQHRQTHLVKRQFKCPHCDKSYTRKADVKRHMFSHSGERPHQCNQCGRCFSFLFLLKKHQIVHTGERPFQCSYCPKRFTLISILSRHERMHTGERPFLCSQCGKSFLSQGELSKHHHSHTDERPYACNQCDKRFKSKKSQQEHIISHTGVRPYPCSYCGKGFTKPYALTRHHLIHTGERPFPCVHCGKTFLTPAEVQLHIRIHTGERPYPCPDCQLKFRSSSDLARHKRFHTGVQTFVCNQCMKNFPTSSKLKKHMENHSETEAVQSSDFGENSNQGERGKRKLADRWENNLYIVTEKNSDNHIFKIQNMSTGQEKTVHRNLIIPVNFLPLPDTALETPNTGDREDPNEEMEDSSMNDIQEMDIGERTSAGVSEQTSGKHSRSTLKKKPQMCWKMGHWRGTLRTHHILRVSLVAQACLPLLSFCLLVPPIQLMSASIWQVLQQRDAMNYAMLAEFVSLVTEMVPELLIYRHRAQLILGLRARHILELCRSEHPVEPQVILTQLYMIQPLTHFSNDVSDTEVESSETNFLELVQTLLKDPDEREHFFTEIFPVEYGPQYDIELQTLLWEFLSRLVELLPTPDLAQTMAWLGTAPSVLDDCAHVISHPADLKSLLQHHKRLGHLEQHVPPCAMGDCILSSLSIPPHSRTVISTEQTTCDNQSEPSQEFVDDFEVEIVTLTDYEEVELGLSQEEVEDGNDDEGQTMEDKEEEPKEMPVEEVEEEEKVMEDHEERGLENNSHLEEAEDDPASSHHQTSSGPHICSVCEKSFKFASALIAHQVIHTGERPYVCHLCGRCFSFRQSLDRHKQTHKDGRVYDCLICGETFQSLSARTEHKKSHMEQGAYQCSQCHRKFNWASAMVRHLKAHTEGTEVKTQELTKSLKSEKEDIGIKEIVGEVAIEPPETDPVLEDGGKSCHNPQEGAGLKQQEGDGQFGQSTSSEPAVLVPGLLDKVVTLVKVRTSGRKTKPTLKVQMVNLQKLKGKVATPKRRTGGSLMNPQGFTPLHFKSEEHSYGSPVVSTKEGDTGWCPFSCPECSFVNSDEASVQQHIETNHSGEVQEDAPHQTGQAGHYDCPDCNSSYKFQSLLKYHRRVHTGERPYVCPQCGRRFSFKQSLERHKQTHKDGRKHDCLICGQNFKSLSAYTEHKKNHMENGVYRCSECDRRFSWKSALVRHLRTHTENATEAELSYKCPRCDLGFSSSTYLNRHLLTHQEERLHVCSCGKNFAYKAALTAHQRTHLKERPHQCKQCGKGFLYKGGLVSHMKIHSEEMPFMCSFCGKSFKRERNMKKHERCHTRENVFSCSQCDKTFVYKATLTRHELTHSGERPFLCSDCGKGFFSHAELLKHERFHTGHKPFQCSHCGKQFTQSCYLTIHLRYHTGVRPYSCTHCDKSFLSANRLKRHLRTHTGEKPYLCSECGKGFKQSYHLKMHQQTHATKIY</sequence>
<feature type="domain" description="C2H2-type" evidence="13">
    <location>
        <begin position="1808"/>
        <end position="1830"/>
    </location>
</feature>
<dbReference type="Gene3D" id="3.30.160.60">
    <property type="entry name" value="Classic Zinc Finger"/>
    <property type="match status" value="27"/>
</dbReference>
<feature type="domain" description="C2H2-type" evidence="13">
    <location>
        <begin position="893"/>
        <end position="920"/>
    </location>
</feature>
<dbReference type="RefSeq" id="XP_038851318.1">
    <property type="nucleotide sequence ID" value="XM_038995390.1"/>
</dbReference>
<feature type="region of interest" description="Disordered" evidence="12">
    <location>
        <begin position="1584"/>
        <end position="1621"/>
    </location>
</feature>
<keyword evidence="4" id="KW-0677">Repeat</keyword>
<feature type="domain" description="C2H2-type" evidence="13">
    <location>
        <begin position="753"/>
        <end position="780"/>
    </location>
</feature>
<feature type="domain" description="C2H2-type" evidence="13">
    <location>
        <begin position="1752"/>
        <end position="1779"/>
    </location>
</feature>
<evidence type="ECO:0000256" key="2">
    <source>
        <dbReference type="ARBA" id="ARBA00006991"/>
    </source>
</evidence>
<feature type="domain" description="C2H2-type" evidence="13">
    <location>
        <begin position="697"/>
        <end position="724"/>
    </location>
</feature>
<feature type="compositionally biased region" description="Acidic residues" evidence="12">
    <location>
        <begin position="1369"/>
        <end position="1391"/>
    </location>
</feature>
<dbReference type="GO" id="GO:0008270">
    <property type="term" value="F:zinc ion binding"/>
    <property type="evidence" value="ECO:0007669"/>
    <property type="project" value="UniProtKB-KW"/>
</dbReference>
<feature type="domain" description="C2H2-type" evidence="13">
    <location>
        <begin position="1442"/>
        <end position="1469"/>
    </location>
</feature>
<feature type="domain" description="C2H2-type" evidence="13">
    <location>
        <begin position="669"/>
        <end position="696"/>
    </location>
</feature>
<dbReference type="FunFam" id="3.30.160.60:FF:000624">
    <property type="entry name" value="zinc finger protein 697"/>
    <property type="match status" value="2"/>
</dbReference>
<dbReference type="Pfam" id="PF00096">
    <property type="entry name" value="zf-C2H2"/>
    <property type="match status" value="15"/>
</dbReference>
<dbReference type="FunFam" id="3.30.160.60:FF:001155">
    <property type="entry name" value="Zinc finger 30C"/>
    <property type="match status" value="1"/>
</dbReference>
<feature type="region of interest" description="Disordered" evidence="12">
    <location>
        <begin position="1052"/>
        <end position="1071"/>
    </location>
</feature>
<feature type="domain" description="C2H2-type" evidence="13">
    <location>
        <begin position="2008"/>
        <end position="2035"/>
    </location>
</feature>
<dbReference type="GeneID" id="120049163"/>
<dbReference type="InterPro" id="IPR029400">
    <property type="entry name" value="TINF2_N"/>
</dbReference>
<feature type="domain" description="C2H2-type" evidence="13">
    <location>
        <begin position="725"/>
        <end position="752"/>
    </location>
</feature>
<name>A0A8U0QXX5_SALNM</name>
<comment type="similarity">
    <text evidence="2">Belongs to the krueppel C2H2-type zinc-finger protein family.</text>
</comment>
<feature type="domain" description="C2H2-type" evidence="13">
    <location>
        <begin position="641"/>
        <end position="663"/>
    </location>
</feature>
<feature type="domain" description="C2H2-type" evidence="13">
    <location>
        <begin position="1869"/>
        <end position="1896"/>
    </location>
</feature>
<dbReference type="Pfam" id="PF14973">
    <property type="entry name" value="TINF2_N"/>
    <property type="match status" value="2"/>
</dbReference>
<dbReference type="GO" id="GO:0005634">
    <property type="term" value="C:nucleus"/>
    <property type="evidence" value="ECO:0007669"/>
    <property type="project" value="UniProtKB-SubCell"/>
</dbReference>
<evidence type="ECO:0000256" key="5">
    <source>
        <dbReference type="ARBA" id="ARBA00022771"/>
    </source>
</evidence>
<dbReference type="GO" id="GO:0005694">
    <property type="term" value="C:chromosome"/>
    <property type="evidence" value="ECO:0007669"/>
    <property type="project" value="UniProtKB-ARBA"/>
</dbReference>
<dbReference type="FunFam" id="3.30.160.60:FF:000180">
    <property type="entry name" value="Zinc finger protein 689"/>
    <property type="match status" value="1"/>
</dbReference>
<feature type="domain" description="C2H2-type" evidence="13">
    <location>
        <begin position="2092"/>
        <end position="2115"/>
    </location>
</feature>
<evidence type="ECO:0000256" key="10">
    <source>
        <dbReference type="ARBA" id="ARBA00023242"/>
    </source>
</evidence>
<dbReference type="PANTHER" id="PTHR24376:SF243">
    <property type="entry name" value="C2H2-TYPE DOMAIN-CONTAINING PROTEIN"/>
    <property type="match status" value="1"/>
</dbReference>
<evidence type="ECO:0000313" key="15">
    <source>
        <dbReference type="RefSeq" id="XP_038851318.1"/>
    </source>
</evidence>
<feature type="compositionally biased region" description="Acidic residues" evidence="12">
    <location>
        <begin position="1030"/>
        <end position="1039"/>
    </location>
</feature>
<feature type="domain" description="C2H2-type" evidence="13">
    <location>
        <begin position="610"/>
        <end position="638"/>
    </location>
</feature>
<accession>A0A8U0QXX5</accession>
<feature type="domain" description="C2H2-type" evidence="13">
    <location>
        <begin position="553"/>
        <end position="580"/>
    </location>
</feature>
<feature type="domain" description="C2H2-type" evidence="13">
    <location>
        <begin position="781"/>
        <end position="808"/>
    </location>
</feature>
<comment type="subcellular location">
    <subcellularLocation>
        <location evidence="1">Nucleus</location>
    </subcellularLocation>
</comment>
<feature type="domain" description="C2H2-type" evidence="13">
    <location>
        <begin position="468"/>
        <end position="496"/>
    </location>
</feature>
<dbReference type="GO" id="GO:0001228">
    <property type="term" value="F:DNA-binding transcription activator activity, RNA polymerase II-specific"/>
    <property type="evidence" value="ECO:0007669"/>
    <property type="project" value="TreeGrafter"/>
</dbReference>
<feature type="domain" description="C2H2-type" evidence="13">
    <location>
        <begin position="1980"/>
        <end position="2007"/>
    </location>
</feature>
<feature type="compositionally biased region" description="Acidic residues" evidence="12">
    <location>
        <begin position="1399"/>
        <end position="1408"/>
    </location>
</feature>
<feature type="region of interest" description="Disordered" evidence="12">
    <location>
        <begin position="935"/>
        <end position="967"/>
    </location>
</feature>
<feature type="domain" description="C2H2-type" evidence="13">
    <location>
        <begin position="921"/>
        <end position="948"/>
    </location>
</feature>
<keyword evidence="5 11" id="KW-0863">Zinc-finger</keyword>
<dbReference type="InterPro" id="IPR013087">
    <property type="entry name" value="Znf_C2H2_type"/>
</dbReference>
<reference evidence="15" key="1">
    <citation type="submission" date="2025-08" db="UniProtKB">
        <authorList>
            <consortium name="RefSeq"/>
        </authorList>
    </citation>
    <scope>IDENTIFICATION</scope>
    <source>
        <tissue evidence="15">White muscle</tissue>
    </source>
</reference>
<feature type="domain" description="C2H2-type" evidence="13">
    <location>
        <begin position="1952"/>
        <end position="1979"/>
    </location>
</feature>
<dbReference type="Pfam" id="PF13912">
    <property type="entry name" value="zf-C2H2_6"/>
    <property type="match status" value="3"/>
</dbReference>
<dbReference type="Pfam" id="PF13894">
    <property type="entry name" value="zf-C2H2_4"/>
    <property type="match status" value="1"/>
</dbReference>
<feature type="domain" description="C2H2-type" evidence="13">
    <location>
        <begin position="1924"/>
        <end position="1951"/>
    </location>
</feature>
<feature type="compositionally biased region" description="Basic and acidic residues" evidence="12">
    <location>
        <begin position="1409"/>
        <end position="1424"/>
    </location>
</feature>
<dbReference type="FunFam" id="3.30.160.60:FF:001009">
    <property type="entry name" value="Zinc finger protein 26"/>
    <property type="match status" value="1"/>
</dbReference>
<feature type="domain" description="C2H2-type" evidence="13">
    <location>
        <begin position="809"/>
        <end position="836"/>
    </location>
</feature>
<dbReference type="FunFam" id="3.30.160.60:FF:002343">
    <property type="entry name" value="Zinc finger protein 33A"/>
    <property type="match status" value="2"/>
</dbReference>
<dbReference type="FunFam" id="3.30.160.60:FF:000045">
    <property type="entry name" value="ZFP69 zinc finger protein B"/>
    <property type="match status" value="1"/>
</dbReference>
<evidence type="ECO:0000259" key="13">
    <source>
        <dbReference type="PROSITE" id="PS50157"/>
    </source>
</evidence>
<keyword evidence="10" id="KW-0539">Nucleus</keyword>
<dbReference type="FunFam" id="3.30.160.60:FF:000100">
    <property type="entry name" value="Zinc finger 45-like"/>
    <property type="match status" value="1"/>
</dbReference>
<feature type="region of interest" description="Disordered" evidence="12">
    <location>
        <begin position="1017"/>
        <end position="1039"/>
    </location>
</feature>
<dbReference type="FunFam" id="3.30.160.60:FF:000450">
    <property type="entry name" value="PR domain zinc finger protein 14"/>
    <property type="match status" value="1"/>
</dbReference>
<keyword evidence="7" id="KW-0805">Transcription regulation</keyword>
<dbReference type="PROSITE" id="PS50157">
    <property type="entry name" value="ZINC_FINGER_C2H2_2"/>
    <property type="match status" value="33"/>
</dbReference>
<gene>
    <name evidence="15" type="primary">LOC120049163</name>
</gene>
<feature type="compositionally biased region" description="Polar residues" evidence="12">
    <location>
        <begin position="527"/>
        <end position="542"/>
    </location>
</feature>
<feature type="compositionally biased region" description="Polar residues" evidence="12">
    <location>
        <begin position="410"/>
        <end position="428"/>
    </location>
</feature>
<dbReference type="FunFam" id="3.30.160.60:FF:002460">
    <property type="entry name" value="Zgc:174574"/>
    <property type="match status" value="1"/>
</dbReference>
<dbReference type="InterPro" id="IPR036236">
    <property type="entry name" value="Znf_C2H2_sf"/>
</dbReference>
<evidence type="ECO:0000256" key="12">
    <source>
        <dbReference type="SAM" id="MobiDB-lite"/>
    </source>
</evidence>
<feature type="domain" description="C2H2-type" evidence="13">
    <location>
        <begin position="1526"/>
        <end position="1553"/>
    </location>
</feature>
<dbReference type="FunFam" id="3.30.160.60:FF:000446">
    <property type="entry name" value="Zinc finger protein"/>
    <property type="match status" value="2"/>
</dbReference>
<protein>
    <submittedName>
        <fullName evidence="15">Uncharacterized protein LOC120049163</fullName>
    </submittedName>
</protein>
<dbReference type="Proteomes" id="UP000808372">
    <property type="component" value="Chromosome 6"/>
</dbReference>
<feature type="domain" description="C2H2-type" evidence="13">
    <location>
        <begin position="581"/>
        <end position="608"/>
    </location>
</feature>
<evidence type="ECO:0000256" key="4">
    <source>
        <dbReference type="ARBA" id="ARBA00022737"/>
    </source>
</evidence>
<keyword evidence="3" id="KW-0479">Metal-binding</keyword>
<dbReference type="PROSITE" id="PS00028">
    <property type="entry name" value="ZINC_FINGER_C2H2_1"/>
    <property type="match status" value="29"/>
</dbReference>
<keyword evidence="14" id="KW-1185">Reference proteome</keyword>
<dbReference type="FunFam" id="3.30.160.60:FF:001732">
    <property type="entry name" value="Zgc:162936"/>
    <property type="match status" value="1"/>
</dbReference>
<evidence type="ECO:0000256" key="11">
    <source>
        <dbReference type="PROSITE-ProRule" id="PRU00042"/>
    </source>
</evidence>
<dbReference type="GO" id="GO:0000978">
    <property type="term" value="F:RNA polymerase II cis-regulatory region sequence-specific DNA binding"/>
    <property type="evidence" value="ECO:0007669"/>
    <property type="project" value="TreeGrafter"/>
</dbReference>
<feature type="compositionally biased region" description="Polar residues" evidence="12">
    <location>
        <begin position="947"/>
        <end position="961"/>
    </location>
</feature>
<dbReference type="CDD" id="cd11657">
    <property type="entry name" value="TIN2_N"/>
    <property type="match status" value="2"/>
</dbReference>
<dbReference type="FunFam" id="3.30.160.60:FF:000193">
    <property type="entry name" value="Zinc finger protein 300"/>
    <property type="match status" value="1"/>
</dbReference>
<feature type="domain" description="C2H2-type" evidence="13">
    <location>
        <begin position="1470"/>
        <end position="1497"/>
    </location>
</feature>
<organism evidence="14 15">
    <name type="scientific">Salvelinus namaycush</name>
    <name type="common">Lake trout</name>
    <name type="synonym">Salmo namaycush</name>
    <dbReference type="NCBI Taxonomy" id="8040"/>
    <lineage>
        <taxon>Eukaryota</taxon>
        <taxon>Metazoa</taxon>
        <taxon>Chordata</taxon>
        <taxon>Craniata</taxon>
        <taxon>Vertebrata</taxon>
        <taxon>Euteleostomi</taxon>
        <taxon>Actinopterygii</taxon>
        <taxon>Neopterygii</taxon>
        <taxon>Teleostei</taxon>
        <taxon>Protacanthopterygii</taxon>
        <taxon>Salmoniformes</taxon>
        <taxon>Salmonidae</taxon>
        <taxon>Salmoninae</taxon>
        <taxon>Salvelinus</taxon>
    </lineage>
</organism>
<feature type="domain" description="C2H2-type" evidence="13">
    <location>
        <begin position="865"/>
        <end position="892"/>
    </location>
</feature>
<feature type="domain" description="C2H2-type" evidence="13">
    <location>
        <begin position="2064"/>
        <end position="2091"/>
    </location>
</feature>
<evidence type="ECO:0000256" key="9">
    <source>
        <dbReference type="ARBA" id="ARBA00023163"/>
    </source>
</evidence>